<accession>A0A140NSE2</accession>
<sequence length="75" mass="8513">MNHSRQKIILNTLIQLTQGTNNEVKLTAISILGDYKYAIQNEETLNRLIELCFDPNKEVAITALKSLGKLSIHFQ</sequence>
<dbReference type="InterPro" id="IPR011989">
    <property type="entry name" value="ARM-like"/>
</dbReference>
<dbReference type="Pfam" id="PF13646">
    <property type="entry name" value="HEAT_2"/>
    <property type="match status" value="1"/>
</dbReference>
<dbReference type="Proteomes" id="UP000005012">
    <property type="component" value="Chromosome"/>
</dbReference>
<reference evidence="1 2" key="1">
    <citation type="journal article" date="2012" name="J. Bacteriol.">
        <title>Complete Genome Sequence of Providencia stuartii Clinical Isolate MRSN 2154.</title>
        <authorList>
            <person name="Clifford R.J."/>
            <person name="Hang J."/>
            <person name="Riley M.C."/>
            <person name="Onmus-Leone F."/>
            <person name="Kuschner R.A."/>
            <person name="Lesho E.P."/>
            <person name="Waterman P.E."/>
        </authorList>
    </citation>
    <scope>NUCLEOTIDE SEQUENCE [LARGE SCALE GENOMIC DNA]</scope>
    <source>
        <strain evidence="1 2">MRSN 2154</strain>
    </source>
</reference>
<dbReference type="InterPro" id="IPR016024">
    <property type="entry name" value="ARM-type_fold"/>
</dbReference>
<name>A0A140NSE2_PROSM</name>
<dbReference type="AlphaFoldDB" id="A0A140NSE2"/>
<dbReference type="HOGENOM" id="CLU_203125_0_0_6"/>
<dbReference type="GeneID" id="93519692"/>
<dbReference type="RefSeq" id="WP_004918896.1">
    <property type="nucleotide sequence ID" value="NC_017731.1"/>
</dbReference>
<dbReference type="KEGG" id="psi:S70_18915"/>
<dbReference type="EMBL" id="CP003488">
    <property type="protein sequence ID" value="AFH95580.1"/>
    <property type="molecule type" value="Genomic_DNA"/>
</dbReference>
<evidence type="ECO:0008006" key="3">
    <source>
        <dbReference type="Google" id="ProtNLM"/>
    </source>
</evidence>
<dbReference type="SUPFAM" id="SSF48371">
    <property type="entry name" value="ARM repeat"/>
    <property type="match status" value="1"/>
</dbReference>
<dbReference type="Gene3D" id="1.25.10.10">
    <property type="entry name" value="Leucine-rich Repeat Variant"/>
    <property type="match status" value="1"/>
</dbReference>
<organism evidence="1 2">
    <name type="scientific">Providencia stuartii (strain MRSN 2154)</name>
    <dbReference type="NCBI Taxonomy" id="1157951"/>
    <lineage>
        <taxon>Bacteria</taxon>
        <taxon>Pseudomonadati</taxon>
        <taxon>Pseudomonadota</taxon>
        <taxon>Gammaproteobacteria</taxon>
        <taxon>Enterobacterales</taxon>
        <taxon>Morganellaceae</taxon>
        <taxon>Providencia</taxon>
    </lineage>
</organism>
<gene>
    <name evidence="1" type="ordered locus">S70_18915</name>
</gene>
<dbReference type="PATRIC" id="fig|1157951.4.peg.3798"/>
<evidence type="ECO:0000313" key="2">
    <source>
        <dbReference type="Proteomes" id="UP000005012"/>
    </source>
</evidence>
<evidence type="ECO:0000313" key="1">
    <source>
        <dbReference type="EMBL" id="AFH95580.1"/>
    </source>
</evidence>
<reference evidence="2" key="2">
    <citation type="submission" date="2012-04" db="EMBL/GenBank/DDBJ databases">
        <title>Complete genome sequence of Providencia stuartii clinical isolate MRSN 2154.</title>
        <authorList>
            <person name="Clifford R.J."/>
            <person name="Hang J."/>
            <person name="Riley M.C."/>
            <person name="Onmus-Leone F."/>
            <person name="Kuschner R.A."/>
            <person name="Lesho E.P."/>
            <person name="Waterman P.E."/>
        </authorList>
    </citation>
    <scope>NUCLEOTIDE SEQUENCE [LARGE SCALE GENOMIC DNA]</scope>
    <source>
        <strain evidence="2">MRSN 2154</strain>
    </source>
</reference>
<dbReference type="OrthoDB" id="6456985at2"/>
<protein>
    <recommendedName>
        <fullName evidence="3">HEAT repeat domain-containing protein</fullName>
    </recommendedName>
</protein>
<proteinExistence type="predicted"/>